<comment type="caution">
    <text evidence="2">The sequence shown here is derived from an EMBL/GenBank/DDBJ whole genome shotgun (WGS) entry which is preliminary data.</text>
</comment>
<evidence type="ECO:0000313" key="3">
    <source>
        <dbReference type="Proteomes" id="UP001408789"/>
    </source>
</evidence>
<sequence>MSGRSILDGPLVLNEVISCLKKSSKRGLLFKADINKDFNSLSWEFLDKILGQMLFPNKWRRWIRAILSCSKVSVLVNGSPTSEFSCSRGLKQGDPLSPLPFILAIEALSSFTHKACELGLFKGIRCSESGILLSHFIFANDVLFVGEWSLSNLLNLKQIMRCFFLISGLGVNSSKCSLYGVGVNDEDVGTLASYVNCKAGKMPFKHLGLQIGANMNLSSFDGYRVSGSNKKKFSLGF</sequence>
<keyword evidence="3" id="KW-1185">Reference proteome</keyword>
<dbReference type="AlphaFoldDB" id="A0AAP0DEW1"/>
<evidence type="ECO:0000259" key="1">
    <source>
        <dbReference type="PROSITE" id="PS50878"/>
    </source>
</evidence>
<proteinExistence type="predicted"/>
<dbReference type="Pfam" id="PF00078">
    <property type="entry name" value="RVT_1"/>
    <property type="match status" value="1"/>
</dbReference>
<dbReference type="InterPro" id="IPR000477">
    <property type="entry name" value="RT_dom"/>
</dbReference>
<dbReference type="PANTHER" id="PTHR33116">
    <property type="entry name" value="REVERSE TRANSCRIPTASE ZINC-BINDING DOMAIN-CONTAINING PROTEIN-RELATED-RELATED"/>
    <property type="match status" value="1"/>
</dbReference>
<gene>
    <name evidence="2" type="ORF">SSX86_008117</name>
</gene>
<name>A0AAP0DEW1_9ASTR</name>
<protein>
    <recommendedName>
        <fullName evidence="1">Reverse transcriptase domain-containing protein</fullName>
    </recommendedName>
</protein>
<organism evidence="2 3">
    <name type="scientific">Deinandra increscens subsp. villosa</name>
    <dbReference type="NCBI Taxonomy" id="3103831"/>
    <lineage>
        <taxon>Eukaryota</taxon>
        <taxon>Viridiplantae</taxon>
        <taxon>Streptophyta</taxon>
        <taxon>Embryophyta</taxon>
        <taxon>Tracheophyta</taxon>
        <taxon>Spermatophyta</taxon>
        <taxon>Magnoliopsida</taxon>
        <taxon>eudicotyledons</taxon>
        <taxon>Gunneridae</taxon>
        <taxon>Pentapetalae</taxon>
        <taxon>asterids</taxon>
        <taxon>campanulids</taxon>
        <taxon>Asterales</taxon>
        <taxon>Asteraceae</taxon>
        <taxon>Asteroideae</taxon>
        <taxon>Heliantheae alliance</taxon>
        <taxon>Madieae</taxon>
        <taxon>Madiinae</taxon>
        <taxon>Deinandra</taxon>
    </lineage>
</organism>
<dbReference type="Proteomes" id="UP001408789">
    <property type="component" value="Unassembled WGS sequence"/>
</dbReference>
<accession>A0AAP0DEW1</accession>
<dbReference type="PROSITE" id="PS50878">
    <property type="entry name" value="RT_POL"/>
    <property type="match status" value="1"/>
</dbReference>
<dbReference type="PANTHER" id="PTHR33116:SF78">
    <property type="entry name" value="OS12G0587133 PROTEIN"/>
    <property type="match status" value="1"/>
</dbReference>
<reference evidence="2 3" key="1">
    <citation type="submission" date="2024-04" db="EMBL/GenBank/DDBJ databases">
        <title>The reference genome of an endangered Asteraceae, Deinandra increscens subsp. villosa, native to the Central Coast of California.</title>
        <authorList>
            <person name="Guilliams M."/>
            <person name="Hasenstab-Lehman K."/>
            <person name="Meyer R."/>
            <person name="Mcevoy S."/>
        </authorList>
    </citation>
    <scope>NUCLEOTIDE SEQUENCE [LARGE SCALE GENOMIC DNA]</scope>
    <source>
        <tissue evidence="2">Leaf</tissue>
    </source>
</reference>
<evidence type="ECO:0000313" key="2">
    <source>
        <dbReference type="EMBL" id="KAK9071688.1"/>
    </source>
</evidence>
<feature type="domain" description="Reverse transcriptase" evidence="1">
    <location>
        <begin position="1"/>
        <end position="211"/>
    </location>
</feature>
<dbReference type="EMBL" id="JBCNJP010000010">
    <property type="protein sequence ID" value="KAK9071688.1"/>
    <property type="molecule type" value="Genomic_DNA"/>
</dbReference>